<feature type="transmembrane region" description="Helical" evidence="1">
    <location>
        <begin position="427"/>
        <end position="445"/>
    </location>
</feature>
<evidence type="ECO:0000313" key="2">
    <source>
        <dbReference type="EMBL" id="CAD5956014.1"/>
    </source>
</evidence>
<feature type="transmembrane region" description="Helical" evidence="1">
    <location>
        <begin position="253"/>
        <end position="270"/>
    </location>
</feature>
<dbReference type="RefSeq" id="WP_227350941.1">
    <property type="nucleotide sequence ID" value="NZ_JBAVBW010000263.1"/>
</dbReference>
<reference evidence="3" key="1">
    <citation type="submission" date="2015-09" db="EMBL/GenBank/DDBJ databases">
        <authorList>
            <person name="Jackson K.R."/>
            <person name="Lunt B.L."/>
            <person name="Fisher J.N.B."/>
            <person name="Gardner A.V."/>
            <person name="Bailey M.E."/>
            <person name="Deus L.M."/>
            <person name="Earl A.S."/>
            <person name="Gibby P.D."/>
            <person name="Hartmann K.A."/>
            <person name="Liu J.E."/>
            <person name="Manci A.M."/>
            <person name="Nielsen D.A."/>
            <person name="Solomon M.B."/>
            <person name="Breakwell D.P."/>
            <person name="Burnett S.H."/>
            <person name="Grose J.H."/>
        </authorList>
    </citation>
    <scope>NUCLEOTIDE SEQUENCE</scope>
    <source>
        <strain evidence="3">7805</strain>
    </source>
</reference>
<evidence type="ECO:0000313" key="3">
    <source>
        <dbReference type="EMBL" id="CUM59306.1"/>
    </source>
</evidence>
<dbReference type="GeneID" id="77288342"/>
<feature type="transmembrane region" description="Helical" evidence="1">
    <location>
        <begin position="42"/>
        <end position="60"/>
    </location>
</feature>
<dbReference type="AlphaFoldDB" id="A0A1J1JCY8"/>
<organism evidence="3">
    <name type="scientific">Planktothrix agardhii</name>
    <name type="common">Oscillatoria agardhii</name>
    <dbReference type="NCBI Taxonomy" id="1160"/>
    <lineage>
        <taxon>Bacteria</taxon>
        <taxon>Bacillati</taxon>
        <taxon>Cyanobacteriota</taxon>
        <taxon>Cyanophyceae</taxon>
        <taxon>Oscillatoriophycideae</taxon>
        <taxon>Oscillatoriales</taxon>
        <taxon>Microcoleaceae</taxon>
        <taxon>Planktothrix</taxon>
    </lineage>
</organism>
<gene>
    <name evidence="2" type="ORF">PANO66_02942</name>
    <name evidence="3" type="ORF">PLAM_1339</name>
</gene>
<feature type="transmembrane region" description="Helical" evidence="1">
    <location>
        <begin position="338"/>
        <end position="361"/>
    </location>
</feature>
<evidence type="ECO:0000256" key="1">
    <source>
        <dbReference type="SAM" id="Phobius"/>
    </source>
</evidence>
<feature type="transmembrane region" description="Helical" evidence="1">
    <location>
        <begin position="309"/>
        <end position="326"/>
    </location>
</feature>
<keyword evidence="1" id="KW-1133">Transmembrane helix</keyword>
<accession>A0A1J1JCY8</accession>
<protein>
    <submittedName>
        <fullName evidence="3">Uncharacterized protein</fullName>
    </submittedName>
</protein>
<dbReference type="Proteomes" id="UP001153761">
    <property type="component" value="Chromosome"/>
</dbReference>
<feature type="transmembrane region" description="Helical" evidence="1">
    <location>
        <begin position="367"/>
        <end position="386"/>
    </location>
</feature>
<reference evidence="2" key="2">
    <citation type="submission" date="2020-09" db="EMBL/GenBank/DDBJ databases">
        <authorList>
            <person name="Blom J."/>
        </authorList>
    </citation>
    <scope>NUCLEOTIDE SEQUENCE</scope>
    <source>
        <strain evidence="2">No.66</strain>
    </source>
</reference>
<dbReference type="EMBL" id="LO018304">
    <property type="protein sequence ID" value="CUM59306.1"/>
    <property type="molecule type" value="Genomic_DNA"/>
</dbReference>
<feature type="transmembrane region" description="Helical" evidence="1">
    <location>
        <begin position="12"/>
        <end position="30"/>
    </location>
</feature>
<keyword evidence="1" id="KW-0472">Membrane</keyword>
<sequence>MKILALDLITAIWLYTLWTVLFLGLPYKSFSSSYHHHWHSRIVSAFARTLLVVTVGTFTLSAFHLFSWLTLVVLYTTFLLGVWYYPQRSRAREKLTIFVQGLLFLFLDILDQGLPTEQIFKSFSVIYQQYKKRLLMIISVQTINSPQRKLKILALTVILSFTLLLRFEHPLLEMRLTTPDSYQNLLLTQQFLAGDWEQIRHQVQYLPVFSAITALMSLLASVDAMQVFRFLQPLFGFLLVLSVGYSLQTLTQKNIVAWVGMFSLGAYLFTWSPEISQQLPLWYQQVLGTLIGSLNFSLVRQWATGDEEIAAMFLVLSLACFTKVYIRKLRPTAVLDTCCCLAMVAMAAPVLLILALIGIVGVMGGRILGLAAVAISWLLLALLFAFSPEKFDFLRVFLITLPVGLSLLIGLVFLFISWLLFPVLRRNSEIVCLILLFCLAFNFLLPPPAKINYLEHEIAARKSLEIRTRFPLKRWIIVAPPEQLAQNYRAGWHEDLAKFVKQYLTEVTFDDFQFPYEVPDLFVFVEKQPLAINPLNLHLAIANSILSDPTYFYYRSLAGRTSLEFEALKLCELYQKHNSGASIYYEDDQLRICHFEL</sequence>
<feature type="transmembrane region" description="Helical" evidence="1">
    <location>
        <begin position="150"/>
        <end position="167"/>
    </location>
</feature>
<feature type="transmembrane region" description="Helical" evidence="1">
    <location>
        <begin position="66"/>
        <end position="85"/>
    </location>
</feature>
<feature type="transmembrane region" description="Helical" evidence="1">
    <location>
        <begin position="227"/>
        <end position="247"/>
    </location>
</feature>
<dbReference type="EMBL" id="LR882963">
    <property type="protein sequence ID" value="CAD5956014.1"/>
    <property type="molecule type" value="Genomic_DNA"/>
</dbReference>
<keyword evidence="1" id="KW-0812">Transmembrane</keyword>
<feature type="transmembrane region" description="Helical" evidence="1">
    <location>
        <begin position="393"/>
        <end position="421"/>
    </location>
</feature>
<proteinExistence type="predicted"/>
<name>A0A1J1JCY8_PLAAG</name>